<reference evidence="4" key="1">
    <citation type="submission" date="2017-12" db="EMBL/GenBank/DDBJ databases">
        <title>Whole genome sequencing of Acidipropionibacterium jensenii strains JS279 and JS280.</title>
        <authorList>
            <person name="Deptula P."/>
            <person name="Laine P."/>
            <person name="Smolander O.-P."/>
            <person name="Paulin L."/>
            <person name="Auvinen P."/>
            <person name="Varmanen P."/>
        </authorList>
    </citation>
    <scope>NUCLEOTIDE SEQUENCE [LARGE SCALE GENOMIC DNA]</scope>
    <source>
        <strain evidence="4">JS280</strain>
    </source>
</reference>
<feature type="compositionally biased region" description="Gly residues" evidence="1">
    <location>
        <begin position="313"/>
        <end position="337"/>
    </location>
</feature>
<keyword evidence="2" id="KW-1133">Transmembrane helix</keyword>
<dbReference type="PANTHER" id="PTHR32309:SF31">
    <property type="entry name" value="CAPSULAR EXOPOLYSACCHARIDE FAMILY"/>
    <property type="match status" value="1"/>
</dbReference>
<feature type="transmembrane region" description="Helical" evidence="2">
    <location>
        <begin position="28"/>
        <end position="48"/>
    </location>
</feature>
<accession>A0A3T0S285</accession>
<dbReference type="SUPFAM" id="SSF52540">
    <property type="entry name" value="P-loop containing nucleoside triphosphate hydrolases"/>
    <property type="match status" value="1"/>
</dbReference>
<protein>
    <submittedName>
        <fullName evidence="3">Uncharacterized protein</fullName>
    </submittedName>
</protein>
<organism evidence="3 4">
    <name type="scientific">Acidipropionibacterium jensenii</name>
    <dbReference type="NCBI Taxonomy" id="1749"/>
    <lineage>
        <taxon>Bacteria</taxon>
        <taxon>Bacillati</taxon>
        <taxon>Actinomycetota</taxon>
        <taxon>Actinomycetes</taxon>
        <taxon>Propionibacteriales</taxon>
        <taxon>Propionibacteriaceae</taxon>
        <taxon>Acidipropionibacterium</taxon>
    </lineage>
</organism>
<keyword evidence="2" id="KW-0812">Transmembrane</keyword>
<dbReference type="Gene3D" id="3.40.50.300">
    <property type="entry name" value="P-loop containing nucleotide triphosphate hydrolases"/>
    <property type="match status" value="1"/>
</dbReference>
<dbReference type="KEGG" id="aji:C0Z10_11980"/>
<proteinExistence type="predicted"/>
<dbReference type="GO" id="GO:0004713">
    <property type="term" value="F:protein tyrosine kinase activity"/>
    <property type="evidence" value="ECO:0007669"/>
    <property type="project" value="TreeGrafter"/>
</dbReference>
<dbReference type="InterPro" id="IPR027417">
    <property type="entry name" value="P-loop_NTPase"/>
</dbReference>
<feature type="transmembrane region" description="Helical" evidence="2">
    <location>
        <begin position="190"/>
        <end position="211"/>
    </location>
</feature>
<sequence>MVDPHYLSSKIGVSRMQLRTIGRNMRHHWISTVAVVLVALVLVTAAHFSTSKPSYTSQTSIVFTSRAFESFRDPDSATAYTTSLIQSYTNYLQSANVLNPIAEKAGNGVEGSALQQSVQLKPGPLMLQISYENTDRGTADLVVRELVSAVRRAVSTTTPAANGTPMLQIVQAGVITDQVPGTGRSIPRSLVIGLVIGVIIGLVHLFLRALLDSRVRDVEDVLEVTDASVLGALGDPADSSEGIAVLAHNLGFVAPREGVHSVLLVSSVPGEGAGATALGAADALAASGTRTLLIDADLRGREVTRLAVNDTGSGTGNGTESGNRNGTGTGAGSGTGGARGLSDLLAERAGLSDVVTHREGVADLLAAGSRVGNPAELLAGGGLDSALARLGADYDVVVLAGAPLLTGSDSLVIAPRVAATVPVVGLGRVRKPDLLQAVELLDASGVVPGGVVLTGTGRAAGRDPYSALGTATAR</sequence>
<dbReference type="EMBL" id="CP025570">
    <property type="protein sequence ID" value="AZZ40348.1"/>
    <property type="molecule type" value="Genomic_DNA"/>
</dbReference>
<keyword evidence="2" id="KW-0472">Membrane</keyword>
<evidence type="ECO:0000313" key="3">
    <source>
        <dbReference type="EMBL" id="AZZ40348.1"/>
    </source>
</evidence>
<evidence type="ECO:0000256" key="1">
    <source>
        <dbReference type="SAM" id="MobiDB-lite"/>
    </source>
</evidence>
<evidence type="ECO:0000313" key="4">
    <source>
        <dbReference type="Proteomes" id="UP000285875"/>
    </source>
</evidence>
<dbReference type="Proteomes" id="UP000285875">
    <property type="component" value="Chromosome"/>
</dbReference>
<gene>
    <name evidence="3" type="ORF">C0Z10_11980</name>
</gene>
<dbReference type="AlphaFoldDB" id="A0A3T0S285"/>
<dbReference type="PANTHER" id="PTHR32309">
    <property type="entry name" value="TYROSINE-PROTEIN KINASE"/>
    <property type="match status" value="1"/>
</dbReference>
<evidence type="ECO:0000256" key="2">
    <source>
        <dbReference type="SAM" id="Phobius"/>
    </source>
</evidence>
<dbReference type="GO" id="GO:0005886">
    <property type="term" value="C:plasma membrane"/>
    <property type="evidence" value="ECO:0007669"/>
    <property type="project" value="TreeGrafter"/>
</dbReference>
<dbReference type="InterPro" id="IPR050445">
    <property type="entry name" value="Bact_polysacc_biosynth/exp"/>
</dbReference>
<name>A0A3T0S285_9ACTN</name>
<feature type="region of interest" description="Disordered" evidence="1">
    <location>
        <begin position="307"/>
        <end position="337"/>
    </location>
</feature>